<evidence type="ECO:0000313" key="5">
    <source>
        <dbReference type="EMBL" id="MBS9476941.1"/>
    </source>
</evidence>
<dbReference type="PANTHER" id="PTHR44757:SF2">
    <property type="entry name" value="BIOFILM ARCHITECTURE MAINTENANCE PROTEIN MBAA"/>
    <property type="match status" value="1"/>
</dbReference>
<evidence type="ECO:0000313" key="6">
    <source>
        <dbReference type="Proteomes" id="UP001166585"/>
    </source>
</evidence>
<dbReference type="NCBIfam" id="TIGR00229">
    <property type="entry name" value="sensory_box"/>
    <property type="match status" value="1"/>
</dbReference>
<dbReference type="SUPFAM" id="SSF55073">
    <property type="entry name" value="Nucleotide cyclase"/>
    <property type="match status" value="1"/>
</dbReference>
<protein>
    <submittedName>
        <fullName evidence="5">Diguanylate cyclase</fullName>
        <ecNumber evidence="5">2.7.7.65</ecNumber>
    </submittedName>
</protein>
<evidence type="ECO:0000259" key="4">
    <source>
        <dbReference type="PROSITE" id="PS50887"/>
    </source>
</evidence>
<dbReference type="Gene3D" id="3.30.70.270">
    <property type="match status" value="1"/>
</dbReference>
<dbReference type="InterPro" id="IPR000700">
    <property type="entry name" value="PAS-assoc_C"/>
</dbReference>
<dbReference type="PANTHER" id="PTHR44757">
    <property type="entry name" value="DIGUANYLATE CYCLASE DGCP"/>
    <property type="match status" value="1"/>
</dbReference>
<feature type="domain" description="PAS" evidence="2">
    <location>
        <begin position="165"/>
        <end position="220"/>
    </location>
</feature>
<dbReference type="Pfam" id="PF00990">
    <property type="entry name" value="GGDEF"/>
    <property type="match status" value="1"/>
</dbReference>
<dbReference type="InterPro" id="IPR000014">
    <property type="entry name" value="PAS"/>
</dbReference>
<dbReference type="SUPFAM" id="SSF55785">
    <property type="entry name" value="PYP-like sensor domain (PAS domain)"/>
    <property type="match status" value="1"/>
</dbReference>
<dbReference type="Gene3D" id="3.30.450.20">
    <property type="entry name" value="PAS domain"/>
    <property type="match status" value="1"/>
</dbReference>
<dbReference type="InterPro" id="IPR029787">
    <property type="entry name" value="Nucleotide_cyclase"/>
</dbReference>
<dbReference type="InterPro" id="IPR043128">
    <property type="entry name" value="Rev_trsase/Diguanyl_cyclase"/>
</dbReference>
<gene>
    <name evidence="5" type="ORF">KIP89_07460</name>
</gene>
<dbReference type="CDD" id="cd01949">
    <property type="entry name" value="GGDEF"/>
    <property type="match status" value="1"/>
</dbReference>
<keyword evidence="5" id="KW-0548">Nucleotidyltransferase</keyword>
<proteinExistence type="predicted"/>
<dbReference type="InterPro" id="IPR000160">
    <property type="entry name" value="GGDEF_dom"/>
</dbReference>
<keyword evidence="5" id="KW-0808">Transferase</keyword>
<dbReference type="Pfam" id="PF08447">
    <property type="entry name" value="PAS_3"/>
    <property type="match status" value="1"/>
</dbReference>
<dbReference type="Proteomes" id="UP001166585">
    <property type="component" value="Unassembled WGS sequence"/>
</dbReference>
<dbReference type="EC" id="2.7.7.65" evidence="5"/>
<dbReference type="InterPro" id="IPR013655">
    <property type="entry name" value="PAS_fold_3"/>
</dbReference>
<comment type="caution">
    <text evidence="5">The sequence shown here is derived from an EMBL/GenBank/DDBJ whole genome shotgun (WGS) entry which is preliminary data.</text>
</comment>
<dbReference type="PROSITE" id="PS50112">
    <property type="entry name" value="PAS"/>
    <property type="match status" value="1"/>
</dbReference>
<dbReference type="InterPro" id="IPR052155">
    <property type="entry name" value="Biofilm_reg_signaling"/>
</dbReference>
<dbReference type="CDD" id="cd00130">
    <property type="entry name" value="PAS"/>
    <property type="match status" value="1"/>
</dbReference>
<accession>A0ABS5R7S0</accession>
<dbReference type="InterPro" id="IPR001610">
    <property type="entry name" value="PAC"/>
</dbReference>
<sequence length="459" mass="50110">MNEPVPFSSATSSDTSAITSSSPDFSALCRIARDILGAPFACMWQSGNLWLASTEDRAFGLSAIADVRIALPLGKTSPLLVVRDTLDCPALAKRTWVDGEPHVRFVAVLTVATPEACHFEPCHLAVLDTQPRDLDDDQRRRLLDVGALAAQALQLAWEAQLASLQEKEFRLLAETSTDTIVRGNLDGIRLYISPSVRSLLGYEPEELIGLRAIDIVHPDDLGSFGALMASIRAGELETGVSEVRQRHKDGHWVWMEASVRLTYDPATGKPNGYVASVRDIQRRKQAESHLEYLASHDTLTGLANRAIFDRRLADAVFHARRDGRRFALFCMDIDRFKRINDTFGHQAGDAVLREAAMRLQVAIGAEDIAIRLGGDEFALIQMLDDADAAVSAANMAQRLIDVMARPIFFRGSEILAGLSIGIAVAPQDGPDADLVLSAADRALYAAKLGGRNTYRFASC</sequence>
<dbReference type="SMART" id="SM00086">
    <property type="entry name" value="PAC"/>
    <property type="match status" value="1"/>
</dbReference>
<dbReference type="NCBIfam" id="TIGR00254">
    <property type="entry name" value="GGDEF"/>
    <property type="match status" value="1"/>
</dbReference>
<dbReference type="PROSITE" id="PS50113">
    <property type="entry name" value="PAC"/>
    <property type="match status" value="1"/>
</dbReference>
<keyword evidence="6" id="KW-1185">Reference proteome</keyword>
<evidence type="ECO:0000256" key="1">
    <source>
        <dbReference type="SAM" id="MobiDB-lite"/>
    </source>
</evidence>
<feature type="domain" description="GGDEF" evidence="4">
    <location>
        <begin position="324"/>
        <end position="459"/>
    </location>
</feature>
<dbReference type="GO" id="GO:0052621">
    <property type="term" value="F:diguanylate cyclase activity"/>
    <property type="evidence" value="ECO:0007669"/>
    <property type="project" value="UniProtKB-EC"/>
</dbReference>
<dbReference type="PROSITE" id="PS50887">
    <property type="entry name" value="GGDEF"/>
    <property type="match status" value="1"/>
</dbReference>
<dbReference type="InterPro" id="IPR035965">
    <property type="entry name" value="PAS-like_dom_sf"/>
</dbReference>
<dbReference type="SMART" id="SM00267">
    <property type="entry name" value="GGDEF"/>
    <property type="match status" value="1"/>
</dbReference>
<feature type="region of interest" description="Disordered" evidence="1">
    <location>
        <begin position="1"/>
        <end position="22"/>
    </location>
</feature>
<feature type="domain" description="PAC" evidence="3">
    <location>
        <begin position="239"/>
        <end position="292"/>
    </location>
</feature>
<name>A0ABS5R7S0_9HYPH</name>
<dbReference type="EMBL" id="JAHCQH010000015">
    <property type="protein sequence ID" value="MBS9476941.1"/>
    <property type="molecule type" value="Genomic_DNA"/>
</dbReference>
<dbReference type="RefSeq" id="WP_213754770.1">
    <property type="nucleotide sequence ID" value="NZ_JAHCQH010000015.1"/>
</dbReference>
<dbReference type="SMART" id="SM00091">
    <property type="entry name" value="PAS"/>
    <property type="match status" value="1"/>
</dbReference>
<feature type="compositionally biased region" description="Low complexity" evidence="1">
    <location>
        <begin position="8"/>
        <end position="22"/>
    </location>
</feature>
<reference evidence="5" key="1">
    <citation type="submission" date="2021-05" db="EMBL/GenBank/DDBJ databases">
        <authorList>
            <person name="Sun Q."/>
            <person name="Inoue M."/>
        </authorList>
    </citation>
    <scope>NUCLEOTIDE SEQUENCE</scope>
    <source>
        <strain evidence="5">VKM B-3255</strain>
    </source>
</reference>
<evidence type="ECO:0000259" key="2">
    <source>
        <dbReference type="PROSITE" id="PS50112"/>
    </source>
</evidence>
<organism evidence="5 6">
    <name type="scientific">Ancylobacter radicis</name>
    <dbReference type="NCBI Taxonomy" id="2836179"/>
    <lineage>
        <taxon>Bacteria</taxon>
        <taxon>Pseudomonadati</taxon>
        <taxon>Pseudomonadota</taxon>
        <taxon>Alphaproteobacteria</taxon>
        <taxon>Hyphomicrobiales</taxon>
        <taxon>Xanthobacteraceae</taxon>
        <taxon>Ancylobacter</taxon>
    </lineage>
</organism>
<evidence type="ECO:0000259" key="3">
    <source>
        <dbReference type="PROSITE" id="PS50113"/>
    </source>
</evidence>